<reference evidence="2" key="1">
    <citation type="journal article" date="2015" name="Nature">
        <title>Complex archaea that bridge the gap between prokaryotes and eukaryotes.</title>
        <authorList>
            <person name="Spang A."/>
            <person name="Saw J.H."/>
            <person name="Jorgensen S.L."/>
            <person name="Zaremba-Niedzwiedzka K."/>
            <person name="Martijn J."/>
            <person name="Lind A.E."/>
            <person name="van Eijk R."/>
            <person name="Schleper C."/>
            <person name="Guy L."/>
            <person name="Ettema T.J."/>
        </authorList>
    </citation>
    <scope>NUCLEOTIDE SEQUENCE</scope>
</reference>
<accession>A0A0F9TIU1</accession>
<name>A0A0F9TIU1_9ZZZZ</name>
<feature type="domain" description="DUF6923" evidence="1">
    <location>
        <begin position="174"/>
        <end position="287"/>
    </location>
</feature>
<evidence type="ECO:0000313" key="2">
    <source>
        <dbReference type="EMBL" id="KKN81190.1"/>
    </source>
</evidence>
<dbReference type="PANTHER" id="PTHR40274:SF4">
    <property type="entry name" value="BLL1406 PROTEIN"/>
    <property type="match status" value="1"/>
</dbReference>
<dbReference type="SUPFAM" id="SSF101898">
    <property type="entry name" value="NHL repeat"/>
    <property type="match status" value="1"/>
</dbReference>
<dbReference type="AlphaFoldDB" id="A0A0F9TIU1"/>
<sequence>MKPPFQAAVLAGLISLSSIALATEYNPPEALVAPSSFKGVHGLAVDKQGRLLAGSVVGNSIYQVDIDSGETSTFIGPDQGQADDIAIGPKGEMAWTGFYAGQLLIRDNDDAPIRVIATDLPGMNSLDFNDETGQLYASQVFLGDALWEMDPTGKEEPRLIAKDLGGFNGFEVGSDGWLYGPLWFKGEVVRINPADGTVETVATGFGTPAAANFDSKGNLYAIDTQNGLLKRIDLSSGETTNVAQLSSSLDNLAIDSQDRIFVSNMADNSIQQVDPATGKIRLITGGELAVPAGVALTENGKTLYVADVFAFRKVDTATGKVTDLRRAHGSDVEYPISVGLGKERLLLTSFSTGTLQIIDRNNDSTLQMVHGLKAPSGAVELNNGDIVVSEMGSGKLLRLSGDKLDQQSVLAEGLQGPVQMIRGRDGSIYLTEVAGFLTRVDPATGKLERLVSDLQLPEGLSETADGKFVVAEGATKRLLLIDPTSGEKSVLASDLPIGFPAGPGMPPTGIPTGVAVAENGTIYFSSDIDNGLYQLTPK</sequence>
<comment type="caution">
    <text evidence="2">The sequence shown here is derived from an EMBL/GenBank/DDBJ whole genome shotgun (WGS) entry which is preliminary data.</text>
</comment>
<dbReference type="Gene3D" id="2.120.10.30">
    <property type="entry name" value="TolB, C-terminal domain"/>
    <property type="match status" value="2"/>
</dbReference>
<dbReference type="SUPFAM" id="SSF63829">
    <property type="entry name" value="Calcium-dependent phosphotriesterase"/>
    <property type="match status" value="1"/>
</dbReference>
<protein>
    <recommendedName>
        <fullName evidence="1">DUF6923 domain-containing protein</fullName>
    </recommendedName>
</protein>
<gene>
    <name evidence="2" type="ORF">LCGC14_0322540</name>
</gene>
<dbReference type="InterPro" id="IPR011042">
    <property type="entry name" value="6-blade_b-propeller_TolB-like"/>
</dbReference>
<organism evidence="2">
    <name type="scientific">marine sediment metagenome</name>
    <dbReference type="NCBI Taxonomy" id="412755"/>
    <lineage>
        <taxon>unclassified sequences</taxon>
        <taxon>metagenomes</taxon>
        <taxon>ecological metagenomes</taxon>
    </lineage>
</organism>
<dbReference type="InterPro" id="IPR051344">
    <property type="entry name" value="Vgb"/>
</dbReference>
<proteinExistence type="predicted"/>
<dbReference type="EMBL" id="LAZR01000219">
    <property type="protein sequence ID" value="KKN81190.1"/>
    <property type="molecule type" value="Genomic_DNA"/>
</dbReference>
<dbReference type="Gene3D" id="2.40.10.500">
    <property type="match status" value="2"/>
</dbReference>
<evidence type="ECO:0000259" key="1">
    <source>
        <dbReference type="Pfam" id="PF21959"/>
    </source>
</evidence>
<dbReference type="InterPro" id="IPR054215">
    <property type="entry name" value="DUF6923"/>
</dbReference>
<dbReference type="PANTHER" id="PTHR40274">
    <property type="entry name" value="VIRGINIAMYCIN B LYASE"/>
    <property type="match status" value="1"/>
</dbReference>
<dbReference type="Pfam" id="PF21959">
    <property type="entry name" value="DUF6923"/>
    <property type="match status" value="1"/>
</dbReference>